<dbReference type="AlphaFoldDB" id="A0A0W0Z856"/>
<keyword evidence="2" id="KW-0548">Nucleotidyltransferase</keyword>
<dbReference type="InterPro" id="IPR050065">
    <property type="entry name" value="GlmU-like"/>
</dbReference>
<dbReference type="Proteomes" id="UP000054877">
    <property type="component" value="Unassembled WGS sequence"/>
</dbReference>
<dbReference type="OrthoDB" id="9788272at2"/>
<reference evidence="4 5" key="1">
    <citation type="submission" date="2015-11" db="EMBL/GenBank/DDBJ databases">
        <title>Genomic analysis of 38 Legionella species identifies large and diverse effector repertoires.</title>
        <authorList>
            <person name="Burstein D."/>
            <person name="Amaro F."/>
            <person name="Zusman T."/>
            <person name="Lifshitz Z."/>
            <person name="Cohen O."/>
            <person name="Gilbert J.A."/>
            <person name="Pupko T."/>
            <person name="Shuman H.A."/>
            <person name="Segal G."/>
        </authorList>
    </citation>
    <scope>NUCLEOTIDE SEQUENCE [LARGE SCALE GENOMIC DNA]</scope>
    <source>
        <strain evidence="4 5">Mt.St.Helens-9</strain>
    </source>
</reference>
<dbReference type="SUPFAM" id="SSF53448">
    <property type="entry name" value="Nucleotide-diphospho-sugar transferases"/>
    <property type="match status" value="1"/>
</dbReference>
<dbReference type="InterPro" id="IPR054790">
    <property type="entry name" value="MurU"/>
</dbReference>
<dbReference type="STRING" id="452.Lspi_0760"/>
<gene>
    <name evidence="4" type="ORF">Lspi_0760</name>
</gene>
<protein>
    <submittedName>
        <fullName evidence="4">Nucleotidyltransferase</fullName>
    </submittedName>
</protein>
<evidence type="ECO:0000256" key="1">
    <source>
        <dbReference type="ARBA" id="ARBA00022679"/>
    </source>
</evidence>
<keyword evidence="5" id="KW-1185">Reference proteome</keyword>
<dbReference type="PANTHER" id="PTHR43584:SF8">
    <property type="entry name" value="N-ACETYLMURAMATE ALPHA-1-PHOSPHATE URIDYLYLTRANSFERASE"/>
    <property type="match status" value="1"/>
</dbReference>
<feature type="domain" description="Nucleotidyl transferase" evidence="3">
    <location>
        <begin position="4"/>
        <end position="119"/>
    </location>
</feature>
<dbReference type="NCBIfam" id="NF045761">
    <property type="entry name" value="NAMPUrTaseMurU"/>
    <property type="match status" value="1"/>
</dbReference>
<evidence type="ECO:0000259" key="3">
    <source>
        <dbReference type="Pfam" id="PF00483"/>
    </source>
</evidence>
<dbReference type="CDD" id="cd06422">
    <property type="entry name" value="NTP_transferase_like_1"/>
    <property type="match status" value="1"/>
</dbReference>
<dbReference type="InterPro" id="IPR029044">
    <property type="entry name" value="Nucleotide-diphossugar_trans"/>
</dbReference>
<evidence type="ECO:0000256" key="2">
    <source>
        <dbReference type="ARBA" id="ARBA00022695"/>
    </source>
</evidence>
<dbReference type="PATRIC" id="fig|452.5.peg.832"/>
<comment type="caution">
    <text evidence="4">The sequence shown here is derived from an EMBL/GenBank/DDBJ whole genome shotgun (WGS) entry which is preliminary data.</text>
</comment>
<keyword evidence="1 4" id="KW-0808">Transferase</keyword>
<sequence>MKTAMILAAGRGERLKPLTNSIPKAMCAIQGIPLIEYHVKNLAKSGFQRIIVNHAYLGDQIRRYLGDGGAWGIDICYSPEPPGGLETGGGIYNALPLLGDQPFLTVNADILTDYDFSALTIPDSSLAHLILINNPVHNAGGDFDFGHDNLLTNNRRYTFLGIACYRPQAFSRCRPGRYSVTPTLRTLVDEGSVSGELFAGHWLDIGSMARLNQTNEYGFKS</sequence>
<dbReference type="RefSeq" id="WP_058482716.1">
    <property type="nucleotide sequence ID" value="NZ_CAAAII010000022.1"/>
</dbReference>
<evidence type="ECO:0000313" key="5">
    <source>
        <dbReference type="Proteomes" id="UP000054877"/>
    </source>
</evidence>
<dbReference type="EMBL" id="LNYX01000008">
    <property type="protein sequence ID" value="KTD65300.1"/>
    <property type="molecule type" value="Genomic_DNA"/>
</dbReference>
<proteinExistence type="predicted"/>
<organism evidence="4 5">
    <name type="scientific">Legionella spiritensis</name>
    <dbReference type="NCBI Taxonomy" id="452"/>
    <lineage>
        <taxon>Bacteria</taxon>
        <taxon>Pseudomonadati</taxon>
        <taxon>Pseudomonadota</taxon>
        <taxon>Gammaproteobacteria</taxon>
        <taxon>Legionellales</taxon>
        <taxon>Legionellaceae</taxon>
        <taxon>Legionella</taxon>
    </lineage>
</organism>
<dbReference type="PANTHER" id="PTHR43584">
    <property type="entry name" value="NUCLEOTIDYL TRANSFERASE"/>
    <property type="match status" value="1"/>
</dbReference>
<dbReference type="InterPro" id="IPR005835">
    <property type="entry name" value="NTP_transferase_dom"/>
</dbReference>
<dbReference type="Gene3D" id="3.90.550.10">
    <property type="entry name" value="Spore Coat Polysaccharide Biosynthesis Protein SpsA, Chain A"/>
    <property type="match status" value="1"/>
</dbReference>
<evidence type="ECO:0000313" key="4">
    <source>
        <dbReference type="EMBL" id="KTD65300.1"/>
    </source>
</evidence>
<accession>A0A0W0Z856</accession>
<name>A0A0W0Z856_LEGSP</name>
<dbReference type="Pfam" id="PF00483">
    <property type="entry name" value="NTP_transferase"/>
    <property type="match status" value="1"/>
</dbReference>
<dbReference type="GO" id="GO:0016779">
    <property type="term" value="F:nucleotidyltransferase activity"/>
    <property type="evidence" value="ECO:0007669"/>
    <property type="project" value="UniProtKB-KW"/>
</dbReference>